<reference evidence="1" key="1">
    <citation type="submission" date="2020-10" db="EMBL/GenBank/DDBJ databases">
        <authorList>
            <person name="Kadnikov V."/>
            <person name="Beletsky A.V."/>
            <person name="Mardanov A.V."/>
            <person name="Karnachuk O.V."/>
            <person name="Ravin N.V."/>
        </authorList>
    </citation>
    <scope>NUCLEOTIDE SEQUENCE</scope>
    <source>
        <strain evidence="1">Bu02</strain>
    </source>
</reference>
<organism evidence="1">
    <name type="scientific">Candidatus Fermentithermobacillus carboniphilus</name>
    <dbReference type="NCBI Taxonomy" id="3085328"/>
    <lineage>
        <taxon>Bacteria</taxon>
        <taxon>Bacillati</taxon>
        <taxon>Bacillota</taxon>
        <taxon>Candidatus Fermentithermobacillia</taxon>
        <taxon>Candidatus Fermentithermobacillales</taxon>
        <taxon>Candidatus Fermentithermobacillaceae</taxon>
        <taxon>Candidatus Fermentithermobacillus</taxon>
    </lineage>
</organism>
<reference evidence="1" key="2">
    <citation type="journal article" date="2023" name="Biology">
        <title>Prokaryotic Life Associated with Coal-Fire Gas Vents Revealed by Metagenomics.</title>
        <authorList>
            <person name="Kadnikov V.V."/>
            <person name="Mardanov A.V."/>
            <person name="Beletsky A.V."/>
            <person name="Karnachuk O.V."/>
            <person name="Ravin N.V."/>
        </authorList>
    </citation>
    <scope>NUCLEOTIDE SEQUENCE</scope>
    <source>
        <strain evidence="1">Bu02</strain>
    </source>
</reference>
<dbReference type="KEGG" id="fcz:IMF26_02875"/>
<sequence length="98" mass="10463">MGPRYQAIASFLAQGPAWLRISLGQGMEAGFLVSSISPPSSAPQDAPFSSFRLEGPNGNQAFLQEEQITHIQPDGPQDGTSLHITLDTGLSIVLARDR</sequence>
<dbReference type="AlphaFoldDB" id="A0AAT9LDI2"/>
<protein>
    <submittedName>
        <fullName evidence="1">Uncharacterized protein</fullName>
    </submittedName>
</protein>
<name>A0AAT9LDI2_9FIRM</name>
<accession>A0AAT9LDI2</accession>
<proteinExistence type="predicted"/>
<gene>
    <name evidence="1" type="ORF">IMF26_02875</name>
</gene>
<evidence type="ECO:0000313" key="1">
    <source>
        <dbReference type="EMBL" id="QUL99028.1"/>
    </source>
</evidence>
<dbReference type="EMBL" id="CP062796">
    <property type="protein sequence ID" value="QUL99028.1"/>
    <property type="molecule type" value="Genomic_DNA"/>
</dbReference>